<dbReference type="Proteomes" id="UP000254978">
    <property type="component" value="Unassembled WGS sequence"/>
</dbReference>
<keyword evidence="1" id="KW-0472">Membrane</keyword>
<dbReference type="RefSeq" id="WP_115279550.1">
    <property type="nucleotide sequence ID" value="NZ_AP022600.1"/>
</dbReference>
<dbReference type="EMBL" id="UGQT01000001">
    <property type="protein sequence ID" value="STZ60350.1"/>
    <property type="molecule type" value="Genomic_DNA"/>
</dbReference>
<evidence type="ECO:0000313" key="2">
    <source>
        <dbReference type="EMBL" id="STZ60350.1"/>
    </source>
</evidence>
<evidence type="ECO:0000256" key="1">
    <source>
        <dbReference type="SAM" id="Phobius"/>
    </source>
</evidence>
<dbReference type="OrthoDB" id="3870305at2"/>
<sequence length="249" mass="27048">MTKLVDGYLKSPLSGIAPWIVFSVFSTPGNFEIAVCVALGLALLTLWLSHRRHLGVYALDVLGVLFFVALAAVGLIVDDATTDRLEMWAGELTNIVLAVFVIATIVARRPFTLAYAKKQAPEEHWDSSLFLKINYVISGVWAAVFTVNAVVGFIGDAVLHDPDNFWTAWVLQLAAVFFAINFTEYYPDRATGDKPAALPELFAWVPMFVLIAGIFALVTDALPVVWGIAMIAAGTVGNVGMGRLSKEQT</sequence>
<name>A0A378TI79_9MYCO</name>
<protein>
    <submittedName>
        <fullName evidence="2">Membrane protein</fullName>
    </submittedName>
</protein>
<keyword evidence="1" id="KW-0812">Transmembrane</keyword>
<feature type="transmembrane region" description="Helical" evidence="1">
    <location>
        <begin position="20"/>
        <end position="47"/>
    </location>
</feature>
<evidence type="ECO:0000313" key="3">
    <source>
        <dbReference type="Proteomes" id="UP000254978"/>
    </source>
</evidence>
<feature type="transmembrane region" description="Helical" evidence="1">
    <location>
        <begin position="166"/>
        <end position="186"/>
    </location>
</feature>
<reference evidence="2 3" key="1">
    <citation type="submission" date="2018-06" db="EMBL/GenBank/DDBJ databases">
        <authorList>
            <consortium name="Pathogen Informatics"/>
            <person name="Doyle S."/>
        </authorList>
    </citation>
    <scope>NUCLEOTIDE SEQUENCE [LARGE SCALE GENOMIC DNA]</scope>
    <source>
        <strain evidence="2 3">NCTC10821</strain>
    </source>
</reference>
<feature type="transmembrane region" description="Helical" evidence="1">
    <location>
        <begin position="198"/>
        <end position="218"/>
    </location>
</feature>
<keyword evidence="1" id="KW-1133">Transmembrane helix</keyword>
<feature type="transmembrane region" description="Helical" evidence="1">
    <location>
        <begin position="129"/>
        <end position="154"/>
    </location>
</feature>
<accession>A0A378TI79</accession>
<feature type="transmembrane region" description="Helical" evidence="1">
    <location>
        <begin position="224"/>
        <end position="244"/>
    </location>
</feature>
<feature type="transmembrane region" description="Helical" evidence="1">
    <location>
        <begin position="54"/>
        <end position="76"/>
    </location>
</feature>
<gene>
    <name evidence="2" type="ORF">NCTC10821_03889</name>
</gene>
<dbReference type="AlphaFoldDB" id="A0A378TI79"/>
<proteinExistence type="predicted"/>
<feature type="transmembrane region" description="Helical" evidence="1">
    <location>
        <begin position="88"/>
        <end position="108"/>
    </location>
</feature>
<organism evidence="2 3">
    <name type="scientific">Mycolicibacterium tokaiense</name>
    <dbReference type="NCBI Taxonomy" id="39695"/>
    <lineage>
        <taxon>Bacteria</taxon>
        <taxon>Bacillati</taxon>
        <taxon>Actinomycetota</taxon>
        <taxon>Actinomycetes</taxon>
        <taxon>Mycobacteriales</taxon>
        <taxon>Mycobacteriaceae</taxon>
        <taxon>Mycolicibacterium</taxon>
    </lineage>
</organism>
<keyword evidence="3" id="KW-1185">Reference proteome</keyword>